<dbReference type="Proteomes" id="UP000683507">
    <property type="component" value="Chromosome"/>
</dbReference>
<sequence>MNTKNTHNIVKQLNFSKITDQLLAENRSYSVFPKNAKSNIIALLAITCGLGYNEAINLKWGHIITLDSRGQPKVKRELEKIRNFAIPISAKLHSQIQAVYQSLNYPSLDSKIFDLGKMPNYWLSINISLGVHNLNNKTYTELRDDTITQRIFGHRVIETCGISNDTNRFLKRHFKLKDNDEVFRFLGYDTLPSFQISNLSLVEGDRNGRKYIYGKASQFLEEHKNFHLRHPRTKKRYPFLHFQVFYEFLLQTKLSNKQKIDYSIKSLLLISLTNGVRMASLLRLKWSDIMLYNASEKYYSFKTNFHFESRDMVLNEGLIQQLFYLFTKVFGHPSTTDLTKNKIIFGKGLDLEANVFITNRGLPLKQSSLSRELRNVLNKLEFNFVDDFTMNSTLIMYGRRVIEIMGVHPPTIKALKERLKFRTVRELFDFLEIDELKGNDGSPIGTYSSPFEQILYDI</sequence>
<dbReference type="KEGG" id="ptan:CRYO30217_03479"/>
<name>A0A916NJR3_9FLAO</name>
<dbReference type="GO" id="GO:0003677">
    <property type="term" value="F:DNA binding"/>
    <property type="evidence" value="ECO:0007669"/>
    <property type="project" value="InterPro"/>
</dbReference>
<reference evidence="2" key="1">
    <citation type="submission" date="2021-04" db="EMBL/GenBank/DDBJ databases">
        <authorList>
            <person name="Rodrigo-Torres L."/>
            <person name="Arahal R. D."/>
            <person name="Lucena T."/>
        </authorList>
    </citation>
    <scope>NUCLEOTIDE SEQUENCE</scope>
    <source>
        <strain evidence="2">AS29M-1</strain>
    </source>
</reference>
<evidence type="ECO:0000313" key="3">
    <source>
        <dbReference type="Proteomes" id="UP000683507"/>
    </source>
</evidence>
<protein>
    <submittedName>
        <fullName evidence="2">Uncharacterized protein</fullName>
    </submittedName>
</protein>
<accession>A0A916NJR3</accession>
<dbReference type="SUPFAM" id="SSF56349">
    <property type="entry name" value="DNA breaking-rejoining enzymes"/>
    <property type="match status" value="1"/>
</dbReference>
<dbReference type="RefSeq" id="WP_258543651.1">
    <property type="nucleotide sequence ID" value="NZ_OU015584.1"/>
</dbReference>
<dbReference type="GO" id="GO:0015074">
    <property type="term" value="P:DNA integration"/>
    <property type="evidence" value="ECO:0007669"/>
    <property type="project" value="InterPro"/>
</dbReference>
<organism evidence="2 3">
    <name type="scientific">Parvicella tangerina</name>
    <dbReference type="NCBI Taxonomy" id="2829795"/>
    <lineage>
        <taxon>Bacteria</taxon>
        <taxon>Pseudomonadati</taxon>
        <taxon>Bacteroidota</taxon>
        <taxon>Flavobacteriia</taxon>
        <taxon>Flavobacteriales</taxon>
        <taxon>Parvicellaceae</taxon>
        <taxon>Parvicella</taxon>
    </lineage>
</organism>
<evidence type="ECO:0000256" key="1">
    <source>
        <dbReference type="ARBA" id="ARBA00023172"/>
    </source>
</evidence>
<keyword evidence="1" id="KW-0233">DNA recombination</keyword>
<keyword evidence="3" id="KW-1185">Reference proteome</keyword>
<dbReference type="AlphaFoldDB" id="A0A916NJR3"/>
<gene>
    <name evidence="2" type="ORF">CRYO30217_03479</name>
</gene>
<dbReference type="InterPro" id="IPR011010">
    <property type="entry name" value="DNA_brk_join_enz"/>
</dbReference>
<dbReference type="EMBL" id="OU015584">
    <property type="protein sequence ID" value="CAG5087424.1"/>
    <property type="molecule type" value="Genomic_DNA"/>
</dbReference>
<dbReference type="InterPro" id="IPR013762">
    <property type="entry name" value="Integrase-like_cat_sf"/>
</dbReference>
<dbReference type="Gene3D" id="1.10.443.10">
    <property type="entry name" value="Intergrase catalytic core"/>
    <property type="match status" value="1"/>
</dbReference>
<evidence type="ECO:0000313" key="2">
    <source>
        <dbReference type="EMBL" id="CAG5087424.1"/>
    </source>
</evidence>
<dbReference type="GO" id="GO:0006310">
    <property type="term" value="P:DNA recombination"/>
    <property type="evidence" value="ECO:0007669"/>
    <property type="project" value="UniProtKB-KW"/>
</dbReference>
<proteinExistence type="predicted"/>